<gene>
    <name evidence="1" type="ORF">FOYG_11658</name>
</gene>
<proteinExistence type="predicted"/>
<reference evidence="1 2" key="1">
    <citation type="submission" date="2011-06" db="EMBL/GenBank/DDBJ databases">
        <title>The Genome Sequence of Fusarium oxysporum FOSC 3-a.</title>
        <authorList>
            <consortium name="The Broad Institute Genome Sequencing Platform"/>
            <person name="Ma L.-J."/>
            <person name="Gale L.R."/>
            <person name="Schwartz D.C."/>
            <person name="Zhou S."/>
            <person name="Corby-Kistler H."/>
            <person name="Young S.K."/>
            <person name="Zeng Q."/>
            <person name="Gargeya S."/>
            <person name="Fitzgerald M."/>
            <person name="Haas B."/>
            <person name="Abouelleil A."/>
            <person name="Alvarado L."/>
            <person name="Arachchi H.M."/>
            <person name="Berlin A."/>
            <person name="Brown A."/>
            <person name="Chapman S.B."/>
            <person name="Chen Z."/>
            <person name="Dunbar C."/>
            <person name="Freedman E."/>
            <person name="Gearin G."/>
            <person name="Gellesch M."/>
            <person name="Goldberg J."/>
            <person name="Griggs A."/>
            <person name="Gujja S."/>
            <person name="Heiman D."/>
            <person name="Howarth C."/>
            <person name="Larson L."/>
            <person name="Lui A."/>
            <person name="MacDonald P.J.P."/>
            <person name="Mehta T."/>
            <person name="Montmayeur A."/>
            <person name="Murphy C."/>
            <person name="Neiman D."/>
            <person name="Pearson M."/>
            <person name="Priest M."/>
            <person name="Roberts A."/>
            <person name="Saif S."/>
            <person name="Shea T."/>
            <person name="Shenoy N."/>
            <person name="Sisk P."/>
            <person name="Stolte C."/>
            <person name="Sykes S."/>
            <person name="Wortman J."/>
            <person name="Nusbaum C."/>
            <person name="Birren B."/>
        </authorList>
    </citation>
    <scope>NUCLEOTIDE SEQUENCE [LARGE SCALE GENOMIC DNA]</scope>
    <source>
        <strain evidence="2">FOSC 3-a</strain>
    </source>
</reference>
<evidence type="ECO:0000313" key="1">
    <source>
        <dbReference type="EMBL" id="EWY87458.1"/>
    </source>
</evidence>
<dbReference type="AlphaFoldDB" id="W9HXZ6"/>
<evidence type="ECO:0000313" key="2">
    <source>
        <dbReference type="Proteomes" id="UP000030753"/>
    </source>
</evidence>
<accession>W9HXZ6</accession>
<dbReference type="HOGENOM" id="CLU_2638148_0_0_1"/>
<dbReference type="Proteomes" id="UP000030753">
    <property type="component" value="Unassembled WGS sequence"/>
</dbReference>
<protein>
    <submittedName>
        <fullName evidence="1">Uncharacterized protein</fullName>
    </submittedName>
</protein>
<name>W9HXZ6_FUSOX</name>
<dbReference type="EMBL" id="JH717845">
    <property type="protein sequence ID" value="EWY87458.1"/>
    <property type="molecule type" value="Genomic_DNA"/>
</dbReference>
<sequence>MWTPACSRGHQEGAPPRCEVSVWVDIELNQEDTTGLRSDAKPDTQCRKPVVNPVPYRSLSGYSEVVSSTLVIKFELME</sequence>
<organism evidence="1 2">
    <name type="scientific">Fusarium oxysporum NRRL 32931</name>
    <dbReference type="NCBI Taxonomy" id="660029"/>
    <lineage>
        <taxon>Eukaryota</taxon>
        <taxon>Fungi</taxon>
        <taxon>Dikarya</taxon>
        <taxon>Ascomycota</taxon>
        <taxon>Pezizomycotina</taxon>
        <taxon>Sordariomycetes</taxon>
        <taxon>Hypocreomycetidae</taxon>
        <taxon>Hypocreales</taxon>
        <taxon>Nectriaceae</taxon>
        <taxon>Fusarium</taxon>
        <taxon>Fusarium oxysporum species complex</taxon>
    </lineage>
</organism>